<dbReference type="PROSITE" id="PS00061">
    <property type="entry name" value="ADH_SHORT"/>
    <property type="match status" value="1"/>
</dbReference>
<dbReference type="AlphaFoldDB" id="A0A937RFJ0"/>
<comment type="caution">
    <text evidence="4">The sequence shown here is derived from an EMBL/GenBank/DDBJ whole genome shotgun (WGS) entry which is preliminary data.</text>
</comment>
<name>A0A937RFJ0_9ACTN</name>
<dbReference type="InterPro" id="IPR036291">
    <property type="entry name" value="NAD(P)-bd_dom_sf"/>
</dbReference>
<dbReference type="Proteomes" id="UP000604475">
    <property type="component" value="Unassembled WGS sequence"/>
</dbReference>
<dbReference type="PIRSF" id="PIRSF000126">
    <property type="entry name" value="11-beta-HSD1"/>
    <property type="match status" value="1"/>
</dbReference>
<keyword evidence="3" id="KW-0560">Oxidoreductase</keyword>
<dbReference type="Pfam" id="PF00106">
    <property type="entry name" value="adh_short"/>
    <property type="match status" value="1"/>
</dbReference>
<comment type="subcellular location">
    <subcellularLocation>
        <location evidence="1">Endoplasmic reticulum</location>
    </subcellularLocation>
</comment>
<evidence type="ECO:0000313" key="4">
    <source>
        <dbReference type="EMBL" id="MBL7629082.1"/>
    </source>
</evidence>
<organism evidence="4 5">
    <name type="scientific">Frankia nepalensis</name>
    <dbReference type="NCBI Taxonomy" id="1836974"/>
    <lineage>
        <taxon>Bacteria</taxon>
        <taxon>Bacillati</taxon>
        <taxon>Actinomycetota</taxon>
        <taxon>Actinomycetes</taxon>
        <taxon>Frankiales</taxon>
        <taxon>Frankiaceae</taxon>
        <taxon>Frankia</taxon>
    </lineage>
</organism>
<dbReference type="InterPro" id="IPR002347">
    <property type="entry name" value="SDR_fam"/>
</dbReference>
<gene>
    <name evidence="4" type="ORF">I7412_18345</name>
</gene>
<dbReference type="PANTHER" id="PTHR43899">
    <property type="entry name" value="RH59310P"/>
    <property type="match status" value="1"/>
</dbReference>
<evidence type="ECO:0000256" key="1">
    <source>
        <dbReference type="ARBA" id="ARBA00004240"/>
    </source>
</evidence>
<dbReference type="Gene3D" id="3.40.50.720">
    <property type="entry name" value="NAD(P)-binding Rossmann-like Domain"/>
    <property type="match status" value="1"/>
</dbReference>
<protein>
    <submittedName>
        <fullName evidence="4">SDR family NAD(P)-dependent oxidoreductase</fullName>
    </submittedName>
</protein>
<dbReference type="InterPro" id="IPR020904">
    <property type="entry name" value="Sc_DH/Rdtase_CS"/>
</dbReference>
<sequence length="264" mass="27227">MAALRTHQPQGPWAVVAGASEGLGAAWAEALARRGLDILAVGRRPEPLEETARRLAAKHEVEVRTLAADLAEPDFADRLAAAGSGLEIGTAVYNAAFSFTGLLLDHPPRDAQRLVDVNVRGPLALIHQLVPTMIERGRGTLVLMSSQAGNQGGPGLAAYAASKAFTTSLAESLHAELRPVGVDVLACVAGAVRTPGYAATVGRDAPGTLDPDQVVEAALAGLGRKALVTPGCANKAAAFVMRRLLPRATATAIMGRAVKGFDAP</sequence>
<comment type="similarity">
    <text evidence="2">Belongs to the short-chain dehydrogenases/reductases (SDR) family.</text>
</comment>
<dbReference type="InterPro" id="IPR051019">
    <property type="entry name" value="VLCFA-Steroid_DH"/>
</dbReference>
<dbReference type="EMBL" id="JAEACQ010000209">
    <property type="protein sequence ID" value="MBL7629082.1"/>
    <property type="molecule type" value="Genomic_DNA"/>
</dbReference>
<accession>A0A937RFJ0</accession>
<evidence type="ECO:0000313" key="5">
    <source>
        <dbReference type="Proteomes" id="UP000604475"/>
    </source>
</evidence>
<evidence type="ECO:0000256" key="3">
    <source>
        <dbReference type="ARBA" id="ARBA00023002"/>
    </source>
</evidence>
<evidence type="ECO:0000256" key="2">
    <source>
        <dbReference type="ARBA" id="ARBA00006484"/>
    </source>
</evidence>
<proteinExistence type="inferred from homology"/>
<dbReference type="RefSeq" id="WP_202999255.1">
    <property type="nucleotide sequence ID" value="NZ_JADWYU010000018.1"/>
</dbReference>
<dbReference type="SUPFAM" id="SSF51735">
    <property type="entry name" value="NAD(P)-binding Rossmann-fold domains"/>
    <property type="match status" value="1"/>
</dbReference>
<dbReference type="PANTHER" id="PTHR43899:SF13">
    <property type="entry name" value="RH59310P"/>
    <property type="match status" value="1"/>
</dbReference>
<reference evidence="4" key="1">
    <citation type="submission" date="2020-12" db="EMBL/GenBank/DDBJ databases">
        <title>Genomic characterization of non-nitrogen-fixing Frankia strains.</title>
        <authorList>
            <person name="Carlos-Shanley C."/>
            <person name="Guerra T."/>
            <person name="Hahn D."/>
        </authorList>
    </citation>
    <scope>NUCLEOTIDE SEQUENCE</scope>
    <source>
        <strain evidence="4">CN6</strain>
    </source>
</reference>
<dbReference type="GO" id="GO:0016491">
    <property type="term" value="F:oxidoreductase activity"/>
    <property type="evidence" value="ECO:0007669"/>
    <property type="project" value="UniProtKB-KW"/>
</dbReference>
<dbReference type="PRINTS" id="PR00081">
    <property type="entry name" value="GDHRDH"/>
</dbReference>
<keyword evidence="5" id="KW-1185">Reference proteome</keyword>